<dbReference type="InterPro" id="IPR011761">
    <property type="entry name" value="ATP-grasp"/>
</dbReference>
<dbReference type="PANTHER" id="PTHR43585">
    <property type="entry name" value="FUMIPYRROLE BIOSYNTHESIS PROTEIN C"/>
    <property type="match status" value="1"/>
</dbReference>
<dbReference type="Pfam" id="PF13535">
    <property type="entry name" value="ATP-grasp_4"/>
    <property type="match status" value="1"/>
</dbReference>
<protein>
    <recommendedName>
        <fullName evidence="5">ATP-grasp domain-containing protein</fullName>
    </recommendedName>
</protein>
<evidence type="ECO:0000256" key="4">
    <source>
        <dbReference type="PROSITE-ProRule" id="PRU00409"/>
    </source>
</evidence>
<comment type="caution">
    <text evidence="6">The sequence shown here is derived from an EMBL/GenBank/DDBJ whole genome shotgun (WGS) entry which is preliminary data.</text>
</comment>
<evidence type="ECO:0000256" key="2">
    <source>
        <dbReference type="ARBA" id="ARBA00022741"/>
    </source>
</evidence>
<feature type="domain" description="ATP-grasp" evidence="5">
    <location>
        <begin position="118"/>
        <end position="310"/>
    </location>
</feature>
<dbReference type="PROSITE" id="PS00867">
    <property type="entry name" value="CPSASE_2"/>
    <property type="match status" value="1"/>
</dbReference>
<dbReference type="Pfam" id="PF18603">
    <property type="entry name" value="LAL_C2"/>
    <property type="match status" value="1"/>
</dbReference>
<evidence type="ECO:0000313" key="7">
    <source>
        <dbReference type="Proteomes" id="UP000251558"/>
    </source>
</evidence>
<evidence type="ECO:0000313" key="6">
    <source>
        <dbReference type="EMBL" id="RAZ84794.1"/>
    </source>
</evidence>
<evidence type="ECO:0000259" key="5">
    <source>
        <dbReference type="PROSITE" id="PS50975"/>
    </source>
</evidence>
<accession>A0A330HDV9</accession>
<dbReference type="Gene3D" id="3.40.50.20">
    <property type="match status" value="1"/>
</dbReference>
<organism evidence="6 7">
    <name type="scientific">Mesorhizobium hawassense</name>
    <dbReference type="NCBI Taxonomy" id="1209954"/>
    <lineage>
        <taxon>Bacteria</taxon>
        <taxon>Pseudomonadati</taxon>
        <taxon>Pseudomonadota</taxon>
        <taxon>Alphaproteobacteria</taxon>
        <taxon>Hyphomicrobiales</taxon>
        <taxon>Phyllobacteriaceae</taxon>
        <taxon>Mesorhizobium</taxon>
    </lineage>
</organism>
<dbReference type="Proteomes" id="UP000251558">
    <property type="component" value="Unassembled WGS sequence"/>
</dbReference>
<reference evidence="7" key="1">
    <citation type="submission" date="2018-06" db="EMBL/GenBank/DDBJ databases">
        <authorList>
            <person name="Helene L.C."/>
            <person name="Dall'Agnol R."/>
            <person name="Delamuta J.R."/>
            <person name="Hungria M."/>
        </authorList>
    </citation>
    <scope>NUCLEOTIDE SEQUENCE [LARGE SCALE GENOMIC DNA]</scope>
    <source>
        <strain evidence="7">AC99b</strain>
    </source>
</reference>
<keyword evidence="2 4" id="KW-0547">Nucleotide-binding</keyword>
<dbReference type="InterPro" id="IPR005479">
    <property type="entry name" value="CPAse_ATP-bd"/>
</dbReference>
<name>A0A330HDV9_9HYPH</name>
<dbReference type="EMBL" id="QMBP01000021">
    <property type="protein sequence ID" value="RAZ84794.1"/>
    <property type="molecule type" value="Genomic_DNA"/>
</dbReference>
<dbReference type="RefSeq" id="WP_112101062.1">
    <property type="nucleotide sequence ID" value="NZ_QMBP01000021.1"/>
</dbReference>
<dbReference type="InterPro" id="IPR040570">
    <property type="entry name" value="LAL_C2"/>
</dbReference>
<reference evidence="6 7" key="2">
    <citation type="submission" date="2018-07" db="EMBL/GenBank/DDBJ databases">
        <title>Diversity of Mesorhizobium strains in Brazil.</title>
        <authorList>
            <person name="Helene L.C.F."/>
            <person name="Dall'Agnol R."/>
            <person name="Delamuta J.R.M."/>
            <person name="Hungria M."/>
        </authorList>
    </citation>
    <scope>NUCLEOTIDE SEQUENCE [LARGE SCALE GENOMIC DNA]</scope>
    <source>
        <strain evidence="6 7">AC99b</strain>
    </source>
</reference>
<dbReference type="Gene3D" id="3.30.470.20">
    <property type="entry name" value="ATP-grasp fold, B domain"/>
    <property type="match status" value="1"/>
</dbReference>
<sequence length="431" mass="46659">MHRRALILVEGHSGNGLLYVQAAQRLGLHPITLSAHPARYDYLATESAEVIRVDTDNLDALIHECSRLGATYQIAGITGFSGDDELAYAMVGKLCQHFDLPGPDPASVERCCDKFVQRQVLAEAGVPMPAHRVAANAKHVESAAAEIGLPVVLKPATGSGSIGVRLCRSVDELAKHTSYLLDGTHIWRSSPRILVEEFAKGKFYYADIMGNEVFEIAAADFGPPPDFVFREFAYPAPITADDYKRICGISLSCLQALGLGWGPTNIEFRWTERGPVVIEVNPRLGGAPASQLPQLAYGVDLITEHITLVTGDASNLHRRRSHTAAARYLLPDRDGNLDWIDGGGQAAAVSGVAEVKFYVKPMTPIVRKGDYRDRIGHVVAASPTLAQTEAILEQAVDLISWSISPFPTRGEQGQSGALRLPARTEVALPKK</sequence>
<evidence type="ECO:0000256" key="3">
    <source>
        <dbReference type="ARBA" id="ARBA00022840"/>
    </source>
</evidence>
<evidence type="ECO:0000256" key="1">
    <source>
        <dbReference type="ARBA" id="ARBA00022598"/>
    </source>
</evidence>
<dbReference type="AlphaFoldDB" id="A0A330HDV9"/>
<dbReference type="GO" id="GO:0016874">
    <property type="term" value="F:ligase activity"/>
    <property type="evidence" value="ECO:0007669"/>
    <property type="project" value="UniProtKB-KW"/>
</dbReference>
<gene>
    <name evidence="6" type="ORF">DPM33_30425</name>
</gene>
<dbReference type="InterPro" id="IPR052032">
    <property type="entry name" value="ATP-dep_AA_Ligase"/>
</dbReference>
<dbReference type="InterPro" id="IPR013815">
    <property type="entry name" value="ATP_grasp_subdomain_1"/>
</dbReference>
<keyword evidence="1" id="KW-0436">Ligase</keyword>
<dbReference type="OrthoDB" id="9765608at2"/>
<dbReference type="PANTHER" id="PTHR43585:SF2">
    <property type="entry name" value="ATP-GRASP ENZYME FSQD"/>
    <property type="match status" value="1"/>
</dbReference>
<proteinExistence type="predicted"/>
<dbReference type="PROSITE" id="PS50975">
    <property type="entry name" value="ATP_GRASP"/>
    <property type="match status" value="1"/>
</dbReference>
<keyword evidence="3 4" id="KW-0067">ATP-binding</keyword>
<dbReference type="GO" id="GO:0005524">
    <property type="term" value="F:ATP binding"/>
    <property type="evidence" value="ECO:0007669"/>
    <property type="project" value="UniProtKB-UniRule"/>
</dbReference>
<dbReference type="SUPFAM" id="SSF56059">
    <property type="entry name" value="Glutathione synthetase ATP-binding domain-like"/>
    <property type="match status" value="1"/>
</dbReference>
<keyword evidence="7" id="KW-1185">Reference proteome</keyword>
<dbReference type="GO" id="GO:0046872">
    <property type="term" value="F:metal ion binding"/>
    <property type="evidence" value="ECO:0007669"/>
    <property type="project" value="InterPro"/>
</dbReference>
<dbReference type="Gene3D" id="3.30.1490.20">
    <property type="entry name" value="ATP-grasp fold, A domain"/>
    <property type="match status" value="1"/>
</dbReference>